<dbReference type="EMBL" id="CAKLBY020000189">
    <property type="protein sequence ID" value="CAK7932305.1"/>
    <property type="molecule type" value="Genomic_DNA"/>
</dbReference>
<name>A0AAV1UCK6_9STRA</name>
<evidence type="ECO:0000256" key="1">
    <source>
        <dbReference type="ARBA" id="ARBA00022737"/>
    </source>
</evidence>
<feature type="signal peptide" evidence="3">
    <location>
        <begin position="1"/>
        <end position="23"/>
    </location>
</feature>
<dbReference type="Proteomes" id="UP001162060">
    <property type="component" value="Unassembled WGS sequence"/>
</dbReference>
<dbReference type="Pfam" id="PF13812">
    <property type="entry name" value="PPR_3"/>
    <property type="match status" value="2"/>
</dbReference>
<dbReference type="InterPro" id="IPR011990">
    <property type="entry name" value="TPR-like_helical_dom_sf"/>
</dbReference>
<organism evidence="4 5">
    <name type="scientific">Peronospora matthiolae</name>
    <dbReference type="NCBI Taxonomy" id="2874970"/>
    <lineage>
        <taxon>Eukaryota</taxon>
        <taxon>Sar</taxon>
        <taxon>Stramenopiles</taxon>
        <taxon>Oomycota</taxon>
        <taxon>Peronosporomycetes</taxon>
        <taxon>Peronosporales</taxon>
        <taxon>Peronosporaceae</taxon>
        <taxon>Peronospora</taxon>
    </lineage>
</organism>
<dbReference type="PANTHER" id="PTHR47447">
    <property type="entry name" value="OS03G0856100 PROTEIN"/>
    <property type="match status" value="1"/>
</dbReference>
<dbReference type="PANTHER" id="PTHR47447:SF23">
    <property type="entry name" value="PENTACOTRIPEPTIDE-REPEAT REGION OF PRORP DOMAIN-CONTAINING PROTEIN"/>
    <property type="match status" value="1"/>
</dbReference>
<reference evidence="4" key="1">
    <citation type="submission" date="2024-01" db="EMBL/GenBank/DDBJ databases">
        <authorList>
            <person name="Webb A."/>
        </authorList>
    </citation>
    <scope>NUCLEOTIDE SEQUENCE</scope>
    <source>
        <strain evidence="4">Pm1</strain>
    </source>
</reference>
<keyword evidence="3" id="KW-0732">Signal</keyword>
<gene>
    <name evidence="4" type="ORF">PM001_LOCUS17455</name>
</gene>
<dbReference type="AlphaFoldDB" id="A0AAV1UCK6"/>
<evidence type="ECO:0000256" key="3">
    <source>
        <dbReference type="SAM" id="SignalP"/>
    </source>
</evidence>
<evidence type="ECO:0000313" key="4">
    <source>
        <dbReference type="EMBL" id="CAK7932305.1"/>
    </source>
</evidence>
<keyword evidence="1" id="KW-0677">Repeat</keyword>
<protein>
    <submittedName>
        <fullName evidence="4">Uncharacterized protein</fullName>
    </submittedName>
</protein>
<feature type="chain" id="PRO_5043751869" evidence="3">
    <location>
        <begin position="24"/>
        <end position="1019"/>
    </location>
</feature>
<proteinExistence type="predicted"/>
<sequence length="1019" mass="115497">MWSRHRRVSWQLLELSLRAASTCHSTIVVRSTSSATRCISHRLPASSRRLSISISPVQQDSQSFSRSLQQRSFTRDNGKPEPPIPVPQDEYEELKTFLAEPETSGPAMDRAKEIVMKWMQQYVTSDMPGQDATVMVMVADAMQDPQFVMHVYTCLRDAGVSPSPITLEYSAAACARLGQWQTAMEIVDYMHQAVEIMKPSLDIYENAITSCHAAKKWIKAKYLLEEMRTYKLEASPELHVASIRLCIESLESTATEVLLRAFLRAYEGTLDADEIRDIITDLFHAALDAESLPQALFLRNELMTRQYSVSKELHSRLVYLCAMKRQWHKGRVLLQQFVNINARPPTAAPSNRYTDDIHRFLDDMQANDIDVPLVVYNAALRNFGQISLAGDALSVYSNMRKHQVVPDAASFAALMCSCGTNVKQSEDFFRELQRANCKPTLDVVHAYLLIPSRAKEWEEVLRRYTLVHDMPLCTGLPLESDVRVQSLVAVAYGRIHQSEEMLRIFTSMKVKGMEPNLHVYGEALFAYIRQDQWRHALMLFDHLFQQQTSEMQEKRKLETFPMLWDAAVLACEKGEQIERAAMLYDTIIEQRVLISMTTGERLAAMLTSIPSETLWTSFQLIPSLYKTKTKSHLNPRVQNAVLRRAVEENDSNLAERIVTDGMQKMEITPNSMTFALMLRLYANREDQESFHLWLGRMDESKVKPTLFVFRALMHQLSNLSHDCENRMYIDAIGDFLHEYQSVPSTINSTNIKSTREYVAKLGRTALDIMEDCRIGPDTICLQNYLLLSQDPDHVIRALVLVEDAVSATSERGEDIAQGCVHLTSRLLHTLFTALNNFPDGQRMRKLLVQIVKDLPTDLSEDAIAAFCAANDGQSALQLLQELLDSKCSLSDEHVLFFLTNSYTCETSSPASEDSRPKSANGMIVDMVSLLCASETVAMEAGCLAFLIQHIVDLSKWQQQDGFDVSTQDEINAMKKLLVRAFAHFSIAQVTEFLSKVIARDDLVHVQSVLDELQGARESH</sequence>
<comment type="caution">
    <text evidence="4">The sequence shown here is derived from an EMBL/GenBank/DDBJ whole genome shotgun (WGS) entry which is preliminary data.</text>
</comment>
<accession>A0AAV1UCK6</accession>
<dbReference type="Gene3D" id="1.25.40.10">
    <property type="entry name" value="Tetratricopeptide repeat domain"/>
    <property type="match status" value="4"/>
</dbReference>
<evidence type="ECO:0000256" key="2">
    <source>
        <dbReference type="SAM" id="MobiDB-lite"/>
    </source>
</evidence>
<dbReference type="InterPro" id="IPR002885">
    <property type="entry name" value="PPR_rpt"/>
</dbReference>
<evidence type="ECO:0000313" key="5">
    <source>
        <dbReference type="Proteomes" id="UP001162060"/>
    </source>
</evidence>
<feature type="compositionally biased region" description="Low complexity" evidence="2">
    <location>
        <begin position="58"/>
        <end position="72"/>
    </location>
</feature>
<feature type="region of interest" description="Disordered" evidence="2">
    <location>
        <begin position="56"/>
        <end position="88"/>
    </location>
</feature>